<gene>
    <name evidence="2" type="ORF">HHT355_1070</name>
</gene>
<evidence type="ECO:0000313" key="2">
    <source>
        <dbReference type="EMBL" id="CRZ34272.1"/>
    </source>
</evidence>
<dbReference type="InterPro" id="IPR010690">
    <property type="entry name" value="YqfD"/>
</dbReference>
<feature type="transmembrane region" description="Helical" evidence="1">
    <location>
        <begin position="89"/>
        <end position="109"/>
    </location>
</feature>
<dbReference type="Proteomes" id="UP000236497">
    <property type="component" value="Unassembled WGS sequence"/>
</dbReference>
<evidence type="ECO:0000256" key="1">
    <source>
        <dbReference type="SAM" id="Phobius"/>
    </source>
</evidence>
<evidence type="ECO:0000313" key="3">
    <source>
        <dbReference type="Proteomes" id="UP000236497"/>
    </source>
</evidence>
<dbReference type="EMBL" id="CVTD020000015">
    <property type="protein sequence ID" value="CRZ34272.1"/>
    <property type="molecule type" value="Genomic_DNA"/>
</dbReference>
<keyword evidence="1" id="KW-0472">Membrane</keyword>
<dbReference type="AlphaFoldDB" id="A0A0H5SFL7"/>
<sequence length="413" mass="48018">MLKKLKNWLMGYLTVHISGISPERFINLCGNRNIYIWNIARDNEKYRFNLSVKNYKKIRPIVKKTGLIPKIEQKHGLPFLINKNKKRKGFFLGIVICSVLVYIMSLYIWDIEILGGYKYTPQALLKFLSEHNIKPGIKKKYINGSKIEEEIRLAYDDIGWVSAEVRGTRLIIKINETNMPAPIIEATAPSHIVAAKDAVVKEIITRSGTPKVKPGDVVRKGDILVSGIVEIMDDFGGVLNKKPVIASADIVCKSYYDYYDAFPLTHIVRTYTNNKKKGYYITLWDKKIFLYNPRYSYSMYDIIVDENTLHITDSFYLPLRYGTVTIREYIEQKNKYTKEEAIEIAKNKLKRYFEKLNEKGVQILKHNVNITFKNNNCIAEGRIFVEEPAWEYKVIDESEWRIEQTDELNGINN</sequence>
<protein>
    <recommendedName>
        <fullName evidence="4">Sporulation protein YqfD</fullName>
    </recommendedName>
</protein>
<organism evidence="2 3">
    <name type="scientific">Herbinix hemicellulosilytica</name>
    <dbReference type="NCBI Taxonomy" id="1564487"/>
    <lineage>
        <taxon>Bacteria</taxon>
        <taxon>Bacillati</taxon>
        <taxon>Bacillota</taxon>
        <taxon>Clostridia</taxon>
        <taxon>Lachnospirales</taxon>
        <taxon>Lachnospiraceae</taxon>
        <taxon>Herbinix</taxon>
    </lineage>
</organism>
<proteinExistence type="predicted"/>
<accession>A0A0H5SFL7</accession>
<reference evidence="2 3" key="1">
    <citation type="submission" date="2015-06" db="EMBL/GenBank/DDBJ databases">
        <authorList>
            <person name="Wibberg Daniel"/>
        </authorList>
    </citation>
    <scope>NUCLEOTIDE SEQUENCE [LARGE SCALE GENOMIC DNA]</scope>
    <source>
        <strain evidence="2 3">T3/55T</strain>
    </source>
</reference>
<dbReference type="RefSeq" id="WP_158245895.1">
    <property type="nucleotide sequence ID" value="NZ_CVTD020000015.1"/>
</dbReference>
<evidence type="ECO:0008006" key="4">
    <source>
        <dbReference type="Google" id="ProtNLM"/>
    </source>
</evidence>
<dbReference type="Pfam" id="PF06898">
    <property type="entry name" value="YqfD"/>
    <property type="match status" value="1"/>
</dbReference>
<dbReference type="PIRSF" id="PIRSF029895">
    <property type="entry name" value="SpoIV"/>
    <property type="match status" value="1"/>
</dbReference>
<name>A0A0H5SFL7_HERHM</name>
<keyword evidence="1" id="KW-0812">Transmembrane</keyword>
<keyword evidence="1" id="KW-1133">Transmembrane helix</keyword>
<dbReference type="NCBIfam" id="TIGR02876">
    <property type="entry name" value="spore_yqfD"/>
    <property type="match status" value="1"/>
</dbReference>
<keyword evidence="3" id="KW-1185">Reference proteome</keyword>